<dbReference type="AlphaFoldDB" id="A0A248LJY2"/>
<accession>A0A248LJY2</accession>
<dbReference type="Proteomes" id="UP000197424">
    <property type="component" value="Chromosome"/>
</dbReference>
<reference evidence="2" key="1">
    <citation type="submission" date="2017-06" db="EMBL/GenBank/DDBJ databases">
        <title>Whole genome sequence of Laribacter hongkongensis LHGZ1.</title>
        <authorList>
            <person name="Chen D."/>
            <person name="Wu H."/>
            <person name="Chen J."/>
        </authorList>
    </citation>
    <scope>NUCLEOTIDE SEQUENCE [LARGE SCALE GENOMIC DNA]</scope>
    <source>
        <strain evidence="2">LHGZ1</strain>
    </source>
</reference>
<dbReference type="EMBL" id="CP022115">
    <property type="protein sequence ID" value="ASJ25048.1"/>
    <property type="molecule type" value="Genomic_DNA"/>
</dbReference>
<proteinExistence type="predicted"/>
<evidence type="ECO:0000313" key="1">
    <source>
        <dbReference type="EMBL" id="ASJ25048.1"/>
    </source>
</evidence>
<protein>
    <submittedName>
        <fullName evidence="1">Uncharacterized protein</fullName>
    </submittedName>
</protein>
<gene>
    <name evidence="1" type="ORF">LHGZ1_2217</name>
</gene>
<organism evidence="1 2">
    <name type="scientific">Laribacter hongkongensis</name>
    <dbReference type="NCBI Taxonomy" id="168471"/>
    <lineage>
        <taxon>Bacteria</taxon>
        <taxon>Pseudomonadati</taxon>
        <taxon>Pseudomonadota</taxon>
        <taxon>Betaproteobacteria</taxon>
        <taxon>Neisseriales</taxon>
        <taxon>Aquaspirillaceae</taxon>
        <taxon>Laribacter</taxon>
    </lineage>
</organism>
<evidence type="ECO:0000313" key="2">
    <source>
        <dbReference type="Proteomes" id="UP000197424"/>
    </source>
</evidence>
<sequence length="185" mass="20329">MGRSTTSPNHYQSRFVLIGEALKLATEAGLTGWEAGQGKAAVTGCMAEWLDRYGPGNRKDVQILEQTEGWFALHGWSRFIDITALDEREPNVPNCAGYTGNGSRAGVWSGWSVPACCALKSHGATTRPMRPGCMPGSECRELVQGAKLRQYTGYLGYMLRCVSTNSWLSSDLGRKPKPLMRRKKV</sequence>
<name>A0A248LJY2_9NEIS</name>